<reference evidence="21" key="1">
    <citation type="submission" date="2019-10" db="EMBL/GenBank/DDBJ databases">
        <authorList>
            <person name="Nor Muhammad N."/>
        </authorList>
    </citation>
    <scope>NUCLEOTIDE SEQUENCE</scope>
</reference>
<dbReference type="PANTHER" id="PTHR37079:SF4">
    <property type="entry name" value="SERINE_THREONINE-PROTEIN KINASE ATM"/>
    <property type="match status" value="1"/>
</dbReference>
<dbReference type="InterPro" id="IPR038980">
    <property type="entry name" value="ATM_plant"/>
</dbReference>
<dbReference type="SUPFAM" id="SSF56112">
    <property type="entry name" value="Protein kinase-like (PK-like)"/>
    <property type="match status" value="1"/>
</dbReference>
<dbReference type="SUPFAM" id="SSF48371">
    <property type="entry name" value="ARM repeat"/>
    <property type="match status" value="1"/>
</dbReference>
<evidence type="ECO:0000256" key="6">
    <source>
        <dbReference type="ARBA" id="ARBA00022527"/>
    </source>
</evidence>
<feature type="region of interest" description="Disordered" evidence="17">
    <location>
        <begin position="753"/>
        <end position="791"/>
    </location>
</feature>
<comment type="catalytic activity">
    <reaction evidence="14 16">
        <text>L-threonyl-[protein] + ATP = O-phospho-L-threonyl-[protein] + ADP + H(+)</text>
        <dbReference type="Rhea" id="RHEA:46608"/>
        <dbReference type="Rhea" id="RHEA-COMP:11060"/>
        <dbReference type="Rhea" id="RHEA-COMP:11605"/>
        <dbReference type="ChEBI" id="CHEBI:15378"/>
        <dbReference type="ChEBI" id="CHEBI:30013"/>
        <dbReference type="ChEBI" id="CHEBI:30616"/>
        <dbReference type="ChEBI" id="CHEBI:61977"/>
        <dbReference type="ChEBI" id="CHEBI:456216"/>
        <dbReference type="EC" id="2.7.11.1"/>
    </reaction>
</comment>
<keyword evidence="8 16" id="KW-0547">Nucleotide-binding</keyword>
<dbReference type="InterPro" id="IPR021668">
    <property type="entry name" value="TAN"/>
</dbReference>
<dbReference type="Gene3D" id="3.30.1010.10">
    <property type="entry name" value="Phosphatidylinositol 3-kinase Catalytic Subunit, Chain A, domain 4"/>
    <property type="match status" value="1"/>
</dbReference>
<feature type="region of interest" description="Disordered" evidence="17">
    <location>
        <begin position="185"/>
        <end position="249"/>
    </location>
</feature>
<keyword evidence="16" id="KW-0156">Chromatin regulator</keyword>
<dbReference type="InterPro" id="IPR003152">
    <property type="entry name" value="FATC_dom"/>
</dbReference>
<evidence type="ECO:0000256" key="11">
    <source>
        <dbReference type="ARBA" id="ARBA00022840"/>
    </source>
</evidence>
<keyword evidence="11 16" id="KW-0067">ATP-binding</keyword>
<keyword evidence="12 16" id="KW-0539">Nucleus</keyword>
<dbReference type="Pfam" id="PF11640">
    <property type="entry name" value="TAN"/>
    <property type="match status" value="1"/>
</dbReference>
<comment type="similarity">
    <text evidence="2 16">Belongs to the PI3/PI4-kinase family. ATM subfamily.</text>
</comment>
<evidence type="ECO:0000256" key="7">
    <source>
        <dbReference type="ARBA" id="ARBA00022679"/>
    </source>
</evidence>
<dbReference type="InterPro" id="IPR011009">
    <property type="entry name" value="Kinase-like_dom_sf"/>
</dbReference>
<dbReference type="GO" id="GO:0006281">
    <property type="term" value="P:DNA repair"/>
    <property type="evidence" value="ECO:0007669"/>
    <property type="project" value="InterPro"/>
</dbReference>
<evidence type="ECO:0000256" key="9">
    <source>
        <dbReference type="ARBA" id="ARBA00022763"/>
    </source>
</evidence>
<dbReference type="Pfam" id="PF25030">
    <property type="entry name" value="M-HEAT_ATR"/>
    <property type="match status" value="1"/>
</dbReference>
<dbReference type="GO" id="GO:0035556">
    <property type="term" value="P:intracellular signal transduction"/>
    <property type="evidence" value="ECO:0007669"/>
    <property type="project" value="UniProtKB-ARBA"/>
</dbReference>
<feature type="domain" description="PI3K/PI4K catalytic" evidence="18">
    <location>
        <begin position="2529"/>
        <end position="2846"/>
    </location>
</feature>
<evidence type="ECO:0000259" key="20">
    <source>
        <dbReference type="PROSITE" id="PS51190"/>
    </source>
</evidence>
<feature type="domain" description="FATC" evidence="20">
    <location>
        <begin position="2864"/>
        <end position="2896"/>
    </location>
</feature>
<comment type="subunit">
    <text evidence="3">Associates with DNA double-strand breaks.</text>
</comment>
<sequence>MSRQEAGNLNKTLNNLKSDRVVDRQQGYSALRETFDRESAILHFDGIGDGKAWLAVFQALFEAFAKELKSCIAKTGAFPTGTTSRESTSIRRLGEVASLVRWLTERSLTRLNYRVLKSLLHHLIHALVHRGELLAPVALPYAKAIKSILSYKPHLHNLRDPVWHDLLALAFNVVVGPAPKRTLFEHLGSEDSDGMDVDSDEEAGTADGGTHSSAESAAGPSTPRTKRPRQASPPPRTAHRRGMVSRSSQPVSLEQIEFMSIIAILLRSPTAPVLDEPIAKDPQTREAQLQRKEEDPHMFPRLLLNYFSHFLRIYTGDTSLHHDYLIALSAALSHYTLNCRQVVAVFANDSWSSLVKMWGTKNQRMKEDLVVVFRLLFPLLTAEPLEGEASVDPTGALASLWSALDGEAQSRWGIHSLSLECLQLRLLQEQDRESSKRAFFADTFQYGWQFDGDQALSWATLELQADCAEKLYLRSESTYSKSTSSGKRLKLENPVLSLLQSIRSQASQQVRTHHLQVLLFFVDRHWNTLHDELRRDIIATLVAFVSFEDAIIQSWTFLCLAAIAHSKCASSPTSAADLPLPNAAAVWDPIWTHAMRRANVPAVSRAACHAAHTLLTYSKRMLSSQRVLMEIESFAKDLDVQGPAYPYDSVCDFMVLCLRIANQDVRLYRLQMEEKVLSWLTESWRIGSERRTSMPLHTTAHIHALLEGIVGASRRVRLQCGMMLPHCPIVDAVIEETQTKVIRDFQLHARLPPYRHPPAASEPSSSLDGSQDDAGRTSLPFGDSADLTPPRGRERRISAFLLKSLEELTVTVGQRGSGSSFPTAERVRSSLDLAVTAFCFEASLVMNGTQSNRRVLQAACKLLASIVPLLTDTRWKAEERRLILDALDPLARADDEDVQEMEWEALVPPDAFVGLLEALRNVLRLAVGQTLDTGSQAVAVDDSDGFGPVRDAHAVTSLSTTRNAQQDEVHNSKIVDSCMTVLAVVPILQSSSGEPTRDRALTDLVLNSEPHQFLALGAAYCEQVGRRTLNLSTATLNALLDKLMELSKVYSYQGNEETFLLVVNALDRTSHVWMDPDDRYLTKDPSQEIWAMPVNEADGPEEDQFPAAVLPTMGNDDDIRIRFRIAATSPRLLTVGRLAQRDLMHEVYPNIQHNLCTQQENYESILTRLLCLGNVIISDASVRRGAYWHLLEVAFFSTMYLPHLKAVLWGVVERMGIETLSDLFNCYASQFAYSIRRGGIDLLKFPPELLGYRDRRECAEATFYSFTPTNLLAEGTPEEIEYGKELFVRHCQAVQKNEQAGLDECFAQLVAYEIVYWLAPTPDLEVEAKLDDKLRAKTRYQKGDPSFQERLKRDADAIVIAILKSFGDQDVSSSGRISDGIKSATNEDIVEAFQSIIRYRSLDTVESHEPNLPFYSTAVILRAIQWYRSRVKQADGRAVTYHVLHELFADIEAAVTMLAQVDLARGAQSLLEWCFSIYKGSSTKADYRLADVLIRISTIAHDFSQSRVDASVAALANPISGGSRAASPPEKYLVDSDIDAFTSLLMLHHGQVDSIGSDQFEPESVRVIHAKAKVDTASNSVRKEFPPCLPVNVARSAIVVSLRAMLDSSSAAQVHVAYKTLRTLMSVPSGEPYLNSSCSEDIRRELEYLTAYSKPPPEVPTVDLRGALMNDTMLQLAVDFDAWITRLTTILCSVLGTRDPFFSTLAPVLQSNRGFAEEVLPVLVHSLLQEEHRDQSYKMPGSVRSVLTEYFSAVLSFKDSTVPCHRAIISVVLHLRRFHPSNKVKDALAHNKWLTLDFTTLARSAVKCNAYTTALLFLELAAEYRPVEDPSRRSATEHILFEIYSHIDEPDGFYGIKTDDLPTFFVKRLRHENQWEKAFRYHGAMIESGSADPSETDGIVQSMYAFGFNQLALSTMQNFFADTNNTTESSALAYNLGWRAETWDLPENLGNDTSGATLYLALRAVYRERSAQAVTMTLRRAFIQEMNRLRDLGNENFTEIRQVTQNLMCLSQVRQWQSEEIQKALQSRRIDVEEWKPFTRIDPAFEFSNIEAIMATRISLVRSARQKEQRLQIGDLTSPFCDALLEVEKASLLCLSERARNVRQSQIALNSVTRAQKLEHSLSPNISQEFANVFWLIKEPQIAVQSLATLVSSHGMTNVMDSKHRKTQHATLLAQLGTWSAEASVKKPSLIVDEYFGPAADLVVKINAEDFVSLDDSHATVFHQYAIFAERQYHAISKSPDALRWKIYVDRKREEIKQRQRRMTGVQGSPEYETLRKEQSRAHQLLSQDIERSKEHLSQRTAFLASAVEMHSRCLAASDKFDEDSPIRLCSLWLANFDNDDPALRFGEALDRVPSRKFVFLAHQLTARLSKSDKDQPTPNQEILQTVIQRMGSDHPFHSLFPLYCLKGDRPPPKVSGISRRHSVRQGTPGASQLERVAAVSDVFDKLRSDPGAGERVKAVEHVCDASLEWAKYPIKHLFGKGKHTPSSLSIPEKVLIRKLNDVRVPVITATTPIDPSTQYRDCVWISHFDEVYTTAGGINLPKITKCRGSDGKSYKQLYKGEGDDDLRQDAVMEQVFDLVNVVLRHDRETQKRKLGVRAYKVIPLASQAGVLEFVDNTTPLANWLKPAHIRYRPNDWSQDDVHKEMVGNDNKFFGQWRKEPQAVIGRFERVQGHFKPVMRHYFTEKHKTPMSWFAMRLHYARSVATNSIVGHILGLGDRHTSNILIDNKTGEVVHIDLGIAFEQGKLLPQPERVPFRLTADMVDGLGISGTQGVFQRCAEETLRVLRDGSETILTVLEVFRYDPLHSWTASEFKIKRAQAAQPDETAQLTGEAFRFAVGIDMASGATDEAADRALSAVARKLDKTASVEYTVNELITEASDIANLGLMYIGWAPHM</sequence>
<keyword evidence="16" id="KW-0158">Chromosome</keyword>
<dbReference type="SMART" id="SM01342">
    <property type="entry name" value="TAN"/>
    <property type="match status" value="1"/>
</dbReference>
<evidence type="ECO:0000256" key="8">
    <source>
        <dbReference type="ARBA" id="ARBA00022741"/>
    </source>
</evidence>
<organism evidence="21">
    <name type="scientific">Ganoderma boninense</name>
    <dbReference type="NCBI Taxonomy" id="34458"/>
    <lineage>
        <taxon>Eukaryota</taxon>
        <taxon>Fungi</taxon>
        <taxon>Dikarya</taxon>
        <taxon>Basidiomycota</taxon>
        <taxon>Agaricomycotina</taxon>
        <taxon>Agaricomycetes</taxon>
        <taxon>Polyporales</taxon>
        <taxon>Polyporaceae</taxon>
        <taxon>Ganoderma</taxon>
    </lineage>
</organism>
<feature type="compositionally biased region" description="Acidic residues" evidence="17">
    <location>
        <begin position="190"/>
        <end position="204"/>
    </location>
</feature>
<dbReference type="SMART" id="SM01343">
    <property type="entry name" value="FATC"/>
    <property type="match status" value="1"/>
</dbReference>
<keyword evidence="16" id="KW-0779">Telomere</keyword>
<dbReference type="Gene3D" id="1.10.1070.11">
    <property type="entry name" value="Phosphatidylinositol 3-/4-kinase, catalytic domain"/>
    <property type="match status" value="1"/>
</dbReference>
<evidence type="ECO:0000256" key="15">
    <source>
        <dbReference type="ARBA" id="ARBA00048679"/>
    </source>
</evidence>
<dbReference type="PANTHER" id="PTHR37079">
    <property type="entry name" value="SERINE/THREONINE-PROTEIN KINASE ATM"/>
    <property type="match status" value="1"/>
</dbReference>
<dbReference type="PROSITE" id="PS51190">
    <property type="entry name" value="FATC"/>
    <property type="match status" value="1"/>
</dbReference>
<dbReference type="Pfam" id="PF00454">
    <property type="entry name" value="PI3_PI4_kinase"/>
    <property type="match status" value="1"/>
</dbReference>
<dbReference type="CDD" id="cd05171">
    <property type="entry name" value="PIKKc_ATM"/>
    <property type="match status" value="1"/>
</dbReference>
<dbReference type="InterPro" id="IPR056802">
    <property type="entry name" value="ATR-like_M-HEAT"/>
</dbReference>
<dbReference type="Pfam" id="PF02260">
    <property type="entry name" value="FATC"/>
    <property type="match status" value="1"/>
</dbReference>
<dbReference type="GO" id="GO:0005524">
    <property type="term" value="F:ATP binding"/>
    <property type="evidence" value="ECO:0007669"/>
    <property type="project" value="UniProtKB-KW"/>
</dbReference>
<dbReference type="PROSITE" id="PS51189">
    <property type="entry name" value="FAT"/>
    <property type="match status" value="1"/>
</dbReference>
<dbReference type="GO" id="GO:0006325">
    <property type="term" value="P:chromatin organization"/>
    <property type="evidence" value="ECO:0007669"/>
    <property type="project" value="UniProtKB-KW"/>
</dbReference>
<feature type="domain" description="FAT" evidence="19">
    <location>
        <begin position="1800"/>
        <end position="2409"/>
    </location>
</feature>
<dbReference type="InterPro" id="IPR044107">
    <property type="entry name" value="PIKKc_ATM"/>
</dbReference>
<keyword evidence="9 16" id="KW-0227">DNA damage</keyword>
<dbReference type="PROSITE" id="PS00916">
    <property type="entry name" value="PI3_4_KINASE_2"/>
    <property type="match status" value="1"/>
</dbReference>
<evidence type="ECO:0000256" key="5">
    <source>
        <dbReference type="ARBA" id="ARBA00014619"/>
    </source>
</evidence>
<comment type="function">
    <text evidence="13 16">Serine/threonine protein kinase which activates checkpoint signaling upon genotoxic stresses such as ionizing radiation (IR), ultraviolet light (UV), or DNA replication stalling, thereby acting as a DNA damage sensor. Recognizes the substrate consensus sequence [ST]-Q. Phosphorylates histone H2A to form H2AS128ph (gamma-H2A) at sites of DNA damage, involved in the regulation of DNA damage response mechanism. Required for the control of telomere length and genome stability.</text>
</comment>
<proteinExistence type="inferred from homology"/>
<evidence type="ECO:0000259" key="18">
    <source>
        <dbReference type="PROSITE" id="PS50290"/>
    </source>
</evidence>
<gene>
    <name evidence="21" type="primary">Q4P5N0</name>
</gene>
<evidence type="ECO:0000256" key="4">
    <source>
        <dbReference type="ARBA" id="ARBA00012513"/>
    </source>
</evidence>
<dbReference type="InterPro" id="IPR036940">
    <property type="entry name" value="PI3/4_kinase_cat_sf"/>
</dbReference>
<dbReference type="InterPro" id="IPR016024">
    <property type="entry name" value="ARM-type_fold"/>
</dbReference>
<evidence type="ECO:0000256" key="13">
    <source>
        <dbReference type="ARBA" id="ARBA00025079"/>
    </source>
</evidence>
<evidence type="ECO:0000256" key="10">
    <source>
        <dbReference type="ARBA" id="ARBA00022777"/>
    </source>
</evidence>
<keyword evidence="10 16" id="KW-0418">Kinase</keyword>
<dbReference type="EMBL" id="LR726384">
    <property type="protein sequence ID" value="VWO97550.1"/>
    <property type="molecule type" value="Genomic_DNA"/>
</dbReference>
<dbReference type="GO" id="GO:0000781">
    <property type="term" value="C:chromosome, telomeric region"/>
    <property type="evidence" value="ECO:0007669"/>
    <property type="project" value="UniProtKB-SubCell"/>
</dbReference>
<evidence type="ECO:0000313" key="21">
    <source>
        <dbReference type="EMBL" id="VWO97550.1"/>
    </source>
</evidence>
<keyword evidence="7 16" id="KW-0808">Transferase</keyword>
<comment type="subcellular location">
    <subcellularLocation>
        <location evidence="16">Chromosome</location>
        <location evidence="16">Telomere</location>
    </subcellularLocation>
    <subcellularLocation>
        <location evidence="1 16">Nucleus</location>
    </subcellularLocation>
</comment>
<dbReference type="InterPro" id="IPR018936">
    <property type="entry name" value="PI3/4_kinase_CS"/>
</dbReference>
<protein>
    <recommendedName>
        <fullName evidence="5 16">Serine/threonine-protein kinase Tel1</fullName>
        <ecNumber evidence="4 16">2.7.11.1</ecNumber>
    </recommendedName>
</protein>
<evidence type="ECO:0000256" key="3">
    <source>
        <dbReference type="ARBA" id="ARBA00011370"/>
    </source>
</evidence>
<evidence type="ECO:0000259" key="19">
    <source>
        <dbReference type="PROSITE" id="PS51189"/>
    </source>
</evidence>
<dbReference type="GO" id="GO:0005634">
    <property type="term" value="C:nucleus"/>
    <property type="evidence" value="ECO:0007669"/>
    <property type="project" value="UniProtKB-SubCell"/>
</dbReference>
<dbReference type="EC" id="2.7.11.1" evidence="4 16"/>
<keyword evidence="6 16" id="KW-0723">Serine/threonine-protein kinase</keyword>
<dbReference type="GO" id="GO:0106310">
    <property type="term" value="F:protein serine kinase activity"/>
    <property type="evidence" value="ECO:0007669"/>
    <property type="project" value="RHEA"/>
</dbReference>
<dbReference type="InterPro" id="IPR000403">
    <property type="entry name" value="PI3/4_kinase_cat_dom"/>
</dbReference>
<comment type="catalytic activity">
    <reaction evidence="15">
        <text>L-seryl-[protein] + ATP = O-phospho-L-seryl-[protein] + ADP + H(+)</text>
        <dbReference type="Rhea" id="RHEA:17989"/>
        <dbReference type="Rhea" id="RHEA-COMP:9863"/>
        <dbReference type="Rhea" id="RHEA-COMP:11604"/>
        <dbReference type="ChEBI" id="CHEBI:15378"/>
        <dbReference type="ChEBI" id="CHEBI:29999"/>
        <dbReference type="ChEBI" id="CHEBI:30616"/>
        <dbReference type="ChEBI" id="CHEBI:83421"/>
        <dbReference type="ChEBI" id="CHEBI:456216"/>
        <dbReference type="EC" id="2.7.11.1"/>
    </reaction>
</comment>
<dbReference type="GO" id="GO:0004674">
    <property type="term" value="F:protein serine/threonine kinase activity"/>
    <property type="evidence" value="ECO:0007669"/>
    <property type="project" value="UniProtKB-KW"/>
</dbReference>
<dbReference type="PROSITE" id="PS50290">
    <property type="entry name" value="PI3_4_KINASE_3"/>
    <property type="match status" value="1"/>
</dbReference>
<evidence type="ECO:0000256" key="12">
    <source>
        <dbReference type="ARBA" id="ARBA00023242"/>
    </source>
</evidence>
<name>A0A5K1JY12_9APHY</name>
<dbReference type="SMART" id="SM00146">
    <property type="entry name" value="PI3Kc"/>
    <property type="match status" value="1"/>
</dbReference>
<evidence type="ECO:0000256" key="16">
    <source>
        <dbReference type="RuleBase" id="RU365027"/>
    </source>
</evidence>
<evidence type="ECO:0000256" key="1">
    <source>
        <dbReference type="ARBA" id="ARBA00004123"/>
    </source>
</evidence>
<accession>A0A5K1JY12</accession>
<dbReference type="InterPro" id="IPR014009">
    <property type="entry name" value="PIK_FAT"/>
</dbReference>
<evidence type="ECO:0000256" key="17">
    <source>
        <dbReference type="SAM" id="MobiDB-lite"/>
    </source>
</evidence>
<evidence type="ECO:0000256" key="2">
    <source>
        <dbReference type="ARBA" id="ARBA00010769"/>
    </source>
</evidence>
<evidence type="ECO:0000256" key="14">
    <source>
        <dbReference type="ARBA" id="ARBA00047899"/>
    </source>
</evidence>